<evidence type="ECO:0000313" key="3">
    <source>
        <dbReference type="Proteomes" id="UP001356704"/>
    </source>
</evidence>
<evidence type="ECO:0000259" key="1">
    <source>
        <dbReference type="Pfam" id="PF12680"/>
    </source>
</evidence>
<accession>A0ABU7W651</accession>
<dbReference type="RefSeq" id="WP_331809986.1">
    <property type="nucleotide sequence ID" value="NZ_JAZHOU010000002.1"/>
</dbReference>
<protein>
    <submittedName>
        <fullName evidence="2">Nuclear transport factor 2 family protein</fullName>
    </submittedName>
</protein>
<dbReference type="Pfam" id="PF12680">
    <property type="entry name" value="SnoaL_2"/>
    <property type="match status" value="1"/>
</dbReference>
<dbReference type="SUPFAM" id="SSF54427">
    <property type="entry name" value="NTF2-like"/>
    <property type="match status" value="1"/>
</dbReference>
<comment type="caution">
    <text evidence="2">The sequence shown here is derived from an EMBL/GenBank/DDBJ whole genome shotgun (WGS) entry which is preliminary data.</text>
</comment>
<name>A0ABU7W651_9FLAO</name>
<sequence>MRNLISDFYKAFHQLDANKMTSCYHKDVVFEDPAFGVLEGKKAGAMWHMLCESQKGKDFTVEASNITENSAHWEAFYTFSKTGRKVHNKIDAAFEFKDGLIIKHTDHFNLHTWAKQAIGFKGWLLGGTGFFKKKLQSQTNRLLNKYIVEKKLPN</sequence>
<gene>
    <name evidence="2" type="ORF">V1468_09410</name>
</gene>
<proteinExistence type="predicted"/>
<keyword evidence="3" id="KW-1185">Reference proteome</keyword>
<dbReference type="InterPro" id="IPR032710">
    <property type="entry name" value="NTF2-like_dom_sf"/>
</dbReference>
<reference evidence="2 3" key="1">
    <citation type="submission" date="2024-02" db="EMBL/GenBank/DDBJ databases">
        <title>Winogradskyella poriferorum JCM 12885.</title>
        <authorList>
            <person name="Zhang D.-F."/>
            <person name="Fu Z.-Y."/>
        </authorList>
    </citation>
    <scope>NUCLEOTIDE SEQUENCE [LARGE SCALE GENOMIC DNA]</scope>
    <source>
        <strain evidence="2 3">JCM 12885</strain>
    </source>
</reference>
<dbReference type="Proteomes" id="UP001356704">
    <property type="component" value="Unassembled WGS sequence"/>
</dbReference>
<organism evidence="2 3">
    <name type="scientific">Winogradskyella poriferorum</name>
    <dbReference type="NCBI Taxonomy" id="307627"/>
    <lineage>
        <taxon>Bacteria</taxon>
        <taxon>Pseudomonadati</taxon>
        <taxon>Bacteroidota</taxon>
        <taxon>Flavobacteriia</taxon>
        <taxon>Flavobacteriales</taxon>
        <taxon>Flavobacteriaceae</taxon>
        <taxon>Winogradskyella</taxon>
    </lineage>
</organism>
<feature type="domain" description="SnoaL-like" evidence="1">
    <location>
        <begin position="7"/>
        <end position="104"/>
    </location>
</feature>
<dbReference type="EMBL" id="JAZHOU010000002">
    <property type="protein sequence ID" value="MEF3079222.1"/>
    <property type="molecule type" value="Genomic_DNA"/>
</dbReference>
<dbReference type="InterPro" id="IPR037401">
    <property type="entry name" value="SnoaL-like"/>
</dbReference>
<evidence type="ECO:0000313" key="2">
    <source>
        <dbReference type="EMBL" id="MEF3079222.1"/>
    </source>
</evidence>
<dbReference type="Gene3D" id="3.10.450.50">
    <property type="match status" value="1"/>
</dbReference>